<name>A0ABS3B0J6_9FIRM</name>
<gene>
    <name evidence="5" type="primary">rpsU</name>
    <name evidence="7" type="ORF">JYT19_00480</name>
</gene>
<keyword evidence="2 5" id="KW-0689">Ribosomal protein</keyword>
<dbReference type="PANTHER" id="PTHR21109:SF0">
    <property type="entry name" value="SMALL RIBOSOMAL SUBUNIT PROTEIN BS21M"/>
    <property type="match status" value="1"/>
</dbReference>
<dbReference type="NCBIfam" id="TIGR00030">
    <property type="entry name" value="S21p"/>
    <property type="match status" value="1"/>
</dbReference>
<dbReference type="PRINTS" id="PR00976">
    <property type="entry name" value="RIBOSOMALS21"/>
</dbReference>
<proteinExistence type="inferred from homology"/>
<evidence type="ECO:0000256" key="5">
    <source>
        <dbReference type="HAMAP-Rule" id="MF_00358"/>
    </source>
</evidence>
<evidence type="ECO:0000313" key="7">
    <source>
        <dbReference type="EMBL" id="MBN4077367.1"/>
    </source>
</evidence>
<evidence type="ECO:0000256" key="4">
    <source>
        <dbReference type="ARBA" id="ARBA00035135"/>
    </source>
</evidence>
<dbReference type="InterPro" id="IPR001911">
    <property type="entry name" value="Ribosomal_bS21"/>
</dbReference>
<dbReference type="EMBL" id="JAFITA010000004">
    <property type="protein sequence ID" value="MBN4077367.1"/>
    <property type="molecule type" value="Genomic_DNA"/>
</dbReference>
<dbReference type="Proteomes" id="UP000765003">
    <property type="component" value="Unassembled WGS sequence"/>
</dbReference>
<protein>
    <recommendedName>
        <fullName evidence="4 5">Small ribosomal subunit protein bS21</fullName>
    </recommendedName>
</protein>
<comment type="similarity">
    <text evidence="1 5 6">Belongs to the bacterial ribosomal protein bS21 family.</text>
</comment>
<dbReference type="Pfam" id="PF01165">
    <property type="entry name" value="Ribosomal_S21"/>
    <property type="match status" value="1"/>
</dbReference>
<dbReference type="InterPro" id="IPR038380">
    <property type="entry name" value="Ribosomal_bS21_sf"/>
</dbReference>
<evidence type="ECO:0000256" key="3">
    <source>
        <dbReference type="ARBA" id="ARBA00023274"/>
    </source>
</evidence>
<organism evidence="7 8">
    <name type="scientific">Sulfobacillus acidophilus</name>
    <dbReference type="NCBI Taxonomy" id="53633"/>
    <lineage>
        <taxon>Bacteria</taxon>
        <taxon>Bacillati</taxon>
        <taxon>Bacillota</taxon>
        <taxon>Clostridia</taxon>
        <taxon>Eubacteriales</taxon>
        <taxon>Clostridiales Family XVII. Incertae Sedis</taxon>
        <taxon>Sulfobacillus</taxon>
    </lineage>
</organism>
<sequence length="69" mass="8244">MTKVFVRDGEPIDRALKRFKRKVEQAGILKEVRKREHYLKPSIKKKLKARAAEARARKREKRLFQKGLI</sequence>
<evidence type="ECO:0000313" key="8">
    <source>
        <dbReference type="Proteomes" id="UP000765003"/>
    </source>
</evidence>
<evidence type="ECO:0000256" key="1">
    <source>
        <dbReference type="ARBA" id="ARBA00006640"/>
    </source>
</evidence>
<evidence type="ECO:0000256" key="6">
    <source>
        <dbReference type="RuleBase" id="RU000667"/>
    </source>
</evidence>
<accession>A0ABS3B0J6</accession>
<dbReference type="HAMAP" id="MF_00358">
    <property type="entry name" value="Ribosomal_bS21"/>
    <property type="match status" value="1"/>
</dbReference>
<comment type="caution">
    <text evidence="7">The sequence shown here is derived from an EMBL/GenBank/DDBJ whole genome shotgun (WGS) entry which is preliminary data.</text>
</comment>
<keyword evidence="3 5" id="KW-0687">Ribonucleoprotein</keyword>
<dbReference type="Gene3D" id="1.20.5.1150">
    <property type="entry name" value="Ribosomal protein S8"/>
    <property type="match status" value="1"/>
</dbReference>
<evidence type="ECO:0000256" key="2">
    <source>
        <dbReference type="ARBA" id="ARBA00022980"/>
    </source>
</evidence>
<dbReference type="GO" id="GO:0005840">
    <property type="term" value="C:ribosome"/>
    <property type="evidence" value="ECO:0007669"/>
    <property type="project" value="UniProtKB-KW"/>
</dbReference>
<reference evidence="7" key="1">
    <citation type="submission" date="2021-02" db="EMBL/GenBank/DDBJ databases">
        <title>Activity-based single-cell genomes from oceanic crustal fluid captures similar information to metagenomic and metatranscriptomic surveys with orders of magnitude less sampling.</title>
        <authorList>
            <person name="D'Angelo T.S."/>
            <person name="Orcutt B.N."/>
        </authorList>
    </citation>
    <scope>NUCLEOTIDE SEQUENCE [LARGE SCALE GENOMIC DNA]</scope>
    <source>
        <strain evidence="7">AH-315-E05</strain>
    </source>
</reference>
<dbReference type="PANTHER" id="PTHR21109">
    <property type="entry name" value="MITOCHONDRIAL 28S RIBOSOMAL PROTEIN S21"/>
    <property type="match status" value="1"/>
</dbReference>
<keyword evidence="8" id="KW-1185">Reference proteome</keyword>